<dbReference type="KEGG" id="saqt:GJV85_13260"/>
<evidence type="ECO:0000259" key="1">
    <source>
        <dbReference type="Pfam" id="PF05598"/>
    </source>
</evidence>
<dbReference type="KEGG" id="saqt:GJV85_13460"/>
<dbReference type="RefSeq" id="WP_207562525.1">
    <property type="nucleotide sequence ID" value="NZ_CP046072.1"/>
</dbReference>
<proteinExistence type="predicted"/>
<dbReference type="Pfam" id="PF05598">
    <property type="entry name" value="DUF772"/>
    <property type="match status" value="1"/>
</dbReference>
<dbReference type="EMBL" id="CP046072">
    <property type="protein sequence ID" value="QSZ41245.1"/>
    <property type="molecule type" value="Genomic_DNA"/>
</dbReference>
<dbReference type="Proteomes" id="UP000671852">
    <property type="component" value="Chromosome"/>
</dbReference>
<protein>
    <submittedName>
        <fullName evidence="4">IS1182 family transposase</fullName>
    </submittedName>
</protein>
<reference evidence="4" key="1">
    <citation type="submission" date="2019-11" db="EMBL/GenBank/DDBJ databases">
        <authorList>
            <person name="Kojima H."/>
        </authorList>
    </citation>
    <scope>NUCLEOTIDE SEQUENCE</scope>
    <source>
        <strain evidence="4">H1576</strain>
        <plasmid evidence="4">pSULFM1</plasmid>
    </source>
</reference>
<geneLocation type="plasmid" evidence="4 6">
    <name>pSULFM1</name>
</geneLocation>
<feature type="domain" description="Transposase DDE" evidence="2">
    <location>
        <begin position="345"/>
        <end position="468"/>
    </location>
</feature>
<accession>A0A975B2V5</accession>
<dbReference type="AlphaFoldDB" id="A0A975B2V5"/>
<keyword evidence="6" id="KW-1185">Reference proteome</keyword>
<keyword evidence="4" id="KW-0614">Plasmid</keyword>
<dbReference type="KEGG" id="saqt:GJV85_03665"/>
<reference evidence="4" key="2">
    <citation type="submission" date="2021-04" db="EMBL/GenBank/DDBJ databases">
        <title>Isolation and characterization of a novel species of the genus Sulfurimonas.</title>
        <authorList>
            <person name="Fukui M."/>
        </authorList>
    </citation>
    <scope>NUCLEOTIDE SEQUENCE</scope>
    <source>
        <strain evidence="4">H1576</strain>
        <plasmid evidence="4">pSULFM1</plasmid>
    </source>
</reference>
<dbReference type="Proteomes" id="UP000671852">
    <property type="component" value="Plasmid pSULFM1"/>
</dbReference>
<dbReference type="PANTHER" id="PTHR33408">
    <property type="entry name" value="TRANSPOSASE"/>
    <property type="match status" value="1"/>
</dbReference>
<evidence type="ECO:0000259" key="2">
    <source>
        <dbReference type="Pfam" id="PF13751"/>
    </source>
</evidence>
<feature type="domain" description="Transposase InsH N-terminal" evidence="1">
    <location>
        <begin position="19"/>
        <end position="112"/>
    </location>
</feature>
<dbReference type="EMBL" id="CP046073">
    <property type="protein sequence ID" value="QSZ43177.1"/>
    <property type="molecule type" value="Genomic_DNA"/>
</dbReference>
<evidence type="ECO:0000313" key="6">
    <source>
        <dbReference type="Proteomes" id="UP000671852"/>
    </source>
</evidence>
<organism evidence="4 6">
    <name type="scientific">Sulfurimonas aquatica</name>
    <dbReference type="NCBI Taxonomy" id="2672570"/>
    <lineage>
        <taxon>Bacteria</taxon>
        <taxon>Pseudomonadati</taxon>
        <taxon>Campylobacterota</taxon>
        <taxon>Epsilonproteobacteria</taxon>
        <taxon>Campylobacterales</taxon>
        <taxon>Sulfurimonadaceae</taxon>
        <taxon>Sulfurimonas</taxon>
    </lineage>
</organism>
<evidence type="ECO:0000313" key="4">
    <source>
        <dbReference type="EMBL" id="QSZ43138.1"/>
    </source>
</evidence>
<evidence type="ECO:0000313" key="3">
    <source>
        <dbReference type="EMBL" id="QSZ41245.1"/>
    </source>
</evidence>
<dbReference type="NCBIfam" id="NF033551">
    <property type="entry name" value="transpos_IS1182"/>
    <property type="match status" value="1"/>
</dbReference>
<dbReference type="EMBL" id="CP046073">
    <property type="protein sequence ID" value="QSZ43138.1"/>
    <property type="molecule type" value="Genomic_DNA"/>
</dbReference>
<dbReference type="Pfam" id="PF13751">
    <property type="entry name" value="DDE_Tnp_1_6"/>
    <property type="match status" value="1"/>
</dbReference>
<dbReference type="InterPro" id="IPR047629">
    <property type="entry name" value="IS1182_transpos"/>
</dbReference>
<dbReference type="PANTHER" id="PTHR33408:SF2">
    <property type="entry name" value="TRANSPOSASE DDE DOMAIN-CONTAINING PROTEIN"/>
    <property type="match status" value="1"/>
</dbReference>
<evidence type="ECO:0000313" key="5">
    <source>
        <dbReference type="EMBL" id="QSZ43177.1"/>
    </source>
</evidence>
<sequence>MPNYKEGLNRHQQLLFPPSLDEYVDENNPVRAIESYVDSIDLADLGVFTSSGGSDGQPAYHPALLLKIYLYGYLNSIRSSRKLEREIKRNVEMMWLCAGLTPGYKTIANFRKDNPKVLKQLFRDFVMLCRSVDLIDGAVVAIDGAFLRANASKNQLISEKVTIKDIKSVDEKITEYLGALEYSDKCESKETTPIVKMECLKRLNKRKTKLDADLNILKERQVKQYCKSDPDATLMTKPAHHLIAYNTQIAVDGKYKFIVATNISSKGVDHDQLYPMATQAKEATGNEQIKVAADAGYFSSKELKRCIDEGIDVYVPMPDKQKKQKDKGKFPRDAFTYDETEDCYICPNDKVLKRQKTTYENKGIKRFMYYGTRSVCKVCPLHSECISDIANAKRLWRWEHEALITEHRTKMKTSKAKAMIKERAALAEHPFGTIKQKLGWSHFLVRGKTKVAGENALIMLTYNFRRLLNLIGITLFQKLIEAHKHGNLESIKQEIAEYLAVLYFIRAFFRQKMSLSV</sequence>
<dbReference type="InterPro" id="IPR008490">
    <property type="entry name" value="Transposase_InsH_N"/>
</dbReference>
<gene>
    <name evidence="3" type="ORF">GJV85_03665</name>
    <name evidence="4" type="ORF">GJV85_13260</name>
    <name evidence="5" type="ORF">GJV85_13460</name>
</gene>
<name>A0A975B2V5_9BACT</name>
<dbReference type="InterPro" id="IPR025668">
    <property type="entry name" value="Tnp_DDE_dom"/>
</dbReference>